<accession>A0A922NY36</accession>
<dbReference type="InterPro" id="IPR036890">
    <property type="entry name" value="HATPase_C_sf"/>
</dbReference>
<gene>
    <name evidence="12" type="ORF">GV68_14585</name>
</gene>
<dbReference type="CDD" id="cd00082">
    <property type="entry name" value="HisKA"/>
    <property type="match status" value="1"/>
</dbReference>
<dbReference type="InterPro" id="IPR005467">
    <property type="entry name" value="His_kinase_dom"/>
</dbReference>
<keyword evidence="7" id="KW-0175">Coiled coil</keyword>
<name>A0A922NY36_9HYPH</name>
<dbReference type="InterPro" id="IPR001610">
    <property type="entry name" value="PAC"/>
</dbReference>
<feature type="domain" description="Histidine kinase" evidence="8">
    <location>
        <begin position="342"/>
        <end position="566"/>
    </location>
</feature>
<dbReference type="InterPro" id="IPR001789">
    <property type="entry name" value="Sig_transdc_resp-reg_receiver"/>
</dbReference>
<dbReference type="InterPro" id="IPR000700">
    <property type="entry name" value="PAS-assoc_C"/>
</dbReference>
<dbReference type="InterPro" id="IPR036097">
    <property type="entry name" value="HisK_dim/P_sf"/>
</dbReference>
<feature type="modified residue" description="4-aspartylphosphate" evidence="6">
    <location>
        <position position="638"/>
    </location>
</feature>
<keyword evidence="4" id="KW-0808">Transferase</keyword>
<dbReference type="SMART" id="SM00388">
    <property type="entry name" value="HisKA"/>
    <property type="match status" value="1"/>
</dbReference>
<feature type="domain" description="Response regulatory" evidence="9">
    <location>
        <begin position="588"/>
        <end position="703"/>
    </location>
</feature>
<sequence length="707" mass="79097">MDIDDRFEIEQKLRQSEANLRAITHSIDQMIWATRPDGFHDFYNDRWYEYTGVPCGSTDGAGWNDMFHPDDQERAWAIWQESLSSGKPYHIEYRLKHRSGEYRWVIGRANAVRGLDGEILRWYGTCTDIHELKTAELHRSALVAFQEKVADHDDPVDVAYAASQMLGDALKVDRVGYGTIDIEAETVLIDRDWTAETVESLKGVRHLRHYGSFVDDLKRGETVVFEDAERDPRTRDKAANLAAISARSIVNIPIREQSGLVALLFINSAKPRHWTEEELRFIRDVAELTRQAVERRRAEAELRHLTQTLEEQVLQRTEELRRSEEQLRQSQKMEAVGQLTGGIAHDFNNNLAVIIGGLSLLQRRLKRGETHDLERLIVGATEGAQRAATLTQRLLAFSRQQPLSPEPVDGNRMVAGMNDLLVRSLGEHIRIETVLAAGLWKTRADVSQLENAILNLAVNARDAMPDGGRLTIETANAHVDDAYAGEHDIGAGQYVLIAVTDTGTGMTPDVIARAFDPFFTTKVVGKGTGLGLSQVFGFVRQTGGHIKIYSEPGQGTTVKIYLRRFYGEDAPPTIAVAEPQVPRGTGERIFVVEDDDRVRFFTVETLRELGYSVTYAASGPEALSVFEAGHRFDLLFTDIVMPEMNGRRLADKALELQPGLKVVFATGYTSNAVVHNGIVDPGTNFLQKPFTIDQVARKLRDVLDATA</sequence>
<dbReference type="CDD" id="cd00130">
    <property type="entry name" value="PAS"/>
    <property type="match status" value="1"/>
</dbReference>
<dbReference type="GO" id="GO:0000155">
    <property type="term" value="F:phosphorelay sensor kinase activity"/>
    <property type="evidence" value="ECO:0007669"/>
    <property type="project" value="InterPro"/>
</dbReference>
<evidence type="ECO:0000259" key="9">
    <source>
        <dbReference type="PROSITE" id="PS50110"/>
    </source>
</evidence>
<feature type="domain" description="PAC" evidence="11">
    <location>
        <begin position="89"/>
        <end position="141"/>
    </location>
</feature>
<evidence type="ECO:0000259" key="10">
    <source>
        <dbReference type="PROSITE" id="PS50112"/>
    </source>
</evidence>
<dbReference type="PANTHER" id="PTHR43065:SF49">
    <property type="entry name" value="HISTIDINE KINASE"/>
    <property type="match status" value="1"/>
</dbReference>
<dbReference type="InterPro" id="IPR011006">
    <property type="entry name" value="CheY-like_superfamily"/>
</dbReference>
<dbReference type="Gene3D" id="1.10.287.130">
    <property type="match status" value="1"/>
</dbReference>
<dbReference type="InterPro" id="IPR000014">
    <property type="entry name" value="PAS"/>
</dbReference>
<dbReference type="InterPro" id="IPR035965">
    <property type="entry name" value="PAS-like_dom_sf"/>
</dbReference>
<evidence type="ECO:0000256" key="1">
    <source>
        <dbReference type="ARBA" id="ARBA00000085"/>
    </source>
</evidence>
<feature type="domain" description="PAS" evidence="10">
    <location>
        <begin position="16"/>
        <end position="86"/>
    </location>
</feature>
<evidence type="ECO:0000259" key="8">
    <source>
        <dbReference type="PROSITE" id="PS50109"/>
    </source>
</evidence>
<dbReference type="InterPro" id="IPR003594">
    <property type="entry name" value="HATPase_dom"/>
</dbReference>
<dbReference type="SUPFAM" id="SSF55781">
    <property type="entry name" value="GAF domain-like"/>
    <property type="match status" value="1"/>
</dbReference>
<feature type="coiled-coil region" evidence="7">
    <location>
        <begin position="283"/>
        <end position="326"/>
    </location>
</feature>
<dbReference type="SUPFAM" id="SSF55874">
    <property type="entry name" value="ATPase domain of HSP90 chaperone/DNA topoisomerase II/histidine kinase"/>
    <property type="match status" value="1"/>
</dbReference>
<dbReference type="FunFam" id="3.30.450.20:FF:000099">
    <property type="entry name" value="Sensory box sensor histidine kinase"/>
    <property type="match status" value="1"/>
</dbReference>
<keyword evidence="13" id="KW-1185">Reference proteome</keyword>
<dbReference type="SMART" id="SM00086">
    <property type="entry name" value="PAC"/>
    <property type="match status" value="1"/>
</dbReference>
<dbReference type="EMBL" id="JOKJ01000029">
    <property type="protein sequence ID" value="KEQ03885.1"/>
    <property type="molecule type" value="Genomic_DNA"/>
</dbReference>
<proteinExistence type="predicted"/>
<dbReference type="SMART" id="SM00448">
    <property type="entry name" value="REC"/>
    <property type="match status" value="1"/>
</dbReference>
<keyword evidence="5" id="KW-0418">Kinase</keyword>
<evidence type="ECO:0000256" key="2">
    <source>
        <dbReference type="ARBA" id="ARBA00012438"/>
    </source>
</evidence>
<evidence type="ECO:0000256" key="7">
    <source>
        <dbReference type="SAM" id="Coils"/>
    </source>
</evidence>
<evidence type="ECO:0000259" key="11">
    <source>
        <dbReference type="PROSITE" id="PS50113"/>
    </source>
</evidence>
<dbReference type="NCBIfam" id="TIGR00229">
    <property type="entry name" value="sensory_box"/>
    <property type="match status" value="1"/>
</dbReference>
<dbReference type="SUPFAM" id="SSF47384">
    <property type="entry name" value="Homodimeric domain of signal transducing histidine kinase"/>
    <property type="match status" value="1"/>
</dbReference>
<dbReference type="PROSITE" id="PS50110">
    <property type="entry name" value="RESPONSE_REGULATORY"/>
    <property type="match status" value="1"/>
</dbReference>
<dbReference type="Pfam" id="PF08447">
    <property type="entry name" value="PAS_3"/>
    <property type="match status" value="1"/>
</dbReference>
<dbReference type="InterPro" id="IPR004358">
    <property type="entry name" value="Sig_transdc_His_kin-like_C"/>
</dbReference>
<evidence type="ECO:0000313" key="13">
    <source>
        <dbReference type="Proteomes" id="UP000052167"/>
    </source>
</evidence>
<dbReference type="SUPFAM" id="SSF55785">
    <property type="entry name" value="PYP-like sensor domain (PAS domain)"/>
    <property type="match status" value="1"/>
</dbReference>
<evidence type="ECO:0000256" key="6">
    <source>
        <dbReference type="PROSITE-ProRule" id="PRU00169"/>
    </source>
</evidence>
<dbReference type="Gene3D" id="3.30.450.20">
    <property type="entry name" value="PAS domain"/>
    <property type="match status" value="1"/>
</dbReference>
<protein>
    <recommendedName>
        <fullName evidence="2">histidine kinase</fullName>
        <ecNumber evidence="2">2.7.13.3</ecNumber>
    </recommendedName>
</protein>
<dbReference type="PANTHER" id="PTHR43065">
    <property type="entry name" value="SENSOR HISTIDINE KINASE"/>
    <property type="match status" value="1"/>
</dbReference>
<evidence type="ECO:0000256" key="5">
    <source>
        <dbReference type="ARBA" id="ARBA00022777"/>
    </source>
</evidence>
<dbReference type="InterPro" id="IPR003661">
    <property type="entry name" value="HisK_dim/P_dom"/>
</dbReference>
<dbReference type="InterPro" id="IPR029016">
    <property type="entry name" value="GAF-like_dom_sf"/>
</dbReference>
<dbReference type="PROSITE" id="PS50113">
    <property type="entry name" value="PAC"/>
    <property type="match status" value="1"/>
</dbReference>
<dbReference type="Pfam" id="PF00072">
    <property type="entry name" value="Response_reg"/>
    <property type="match status" value="1"/>
</dbReference>
<dbReference type="Pfam" id="PF00512">
    <property type="entry name" value="HisKA"/>
    <property type="match status" value="1"/>
</dbReference>
<organism evidence="12 13">
    <name type="scientific">Pseudorhizobium pelagicum</name>
    <dbReference type="NCBI Taxonomy" id="1509405"/>
    <lineage>
        <taxon>Bacteria</taxon>
        <taxon>Pseudomonadati</taxon>
        <taxon>Pseudomonadota</taxon>
        <taxon>Alphaproteobacteria</taxon>
        <taxon>Hyphomicrobiales</taxon>
        <taxon>Rhizobiaceae</taxon>
        <taxon>Rhizobium/Agrobacterium group</taxon>
        <taxon>Pseudorhizobium</taxon>
    </lineage>
</organism>
<keyword evidence="3 6" id="KW-0597">Phosphoprotein</keyword>
<dbReference type="SMART" id="SM00065">
    <property type="entry name" value="GAF"/>
    <property type="match status" value="1"/>
</dbReference>
<evidence type="ECO:0000313" key="12">
    <source>
        <dbReference type="EMBL" id="KEQ03885.1"/>
    </source>
</evidence>
<dbReference type="InterPro" id="IPR003018">
    <property type="entry name" value="GAF"/>
</dbReference>
<reference evidence="12 13" key="1">
    <citation type="submission" date="2014-06" db="EMBL/GenBank/DDBJ databases">
        <title>Rhizobium pelagicum/R2-400B4.</title>
        <authorList>
            <person name="Kimes N.E."/>
            <person name="Lopez-Perez M."/>
        </authorList>
    </citation>
    <scope>NUCLEOTIDE SEQUENCE [LARGE SCALE GENOMIC DNA]</scope>
    <source>
        <strain evidence="12 13">R2-400B4</strain>
    </source>
</reference>
<dbReference type="PROSITE" id="PS50109">
    <property type="entry name" value="HIS_KIN"/>
    <property type="match status" value="1"/>
</dbReference>
<dbReference type="PRINTS" id="PR00344">
    <property type="entry name" value="BCTRLSENSOR"/>
</dbReference>
<dbReference type="InterPro" id="IPR013655">
    <property type="entry name" value="PAS_fold_3"/>
</dbReference>
<dbReference type="SUPFAM" id="SSF52172">
    <property type="entry name" value="CheY-like"/>
    <property type="match status" value="1"/>
</dbReference>
<dbReference type="Proteomes" id="UP000052167">
    <property type="component" value="Unassembled WGS sequence"/>
</dbReference>
<dbReference type="Gene3D" id="3.40.50.2300">
    <property type="match status" value="1"/>
</dbReference>
<dbReference type="AlphaFoldDB" id="A0A922NY36"/>
<comment type="caution">
    <text evidence="12">The sequence shown here is derived from an EMBL/GenBank/DDBJ whole genome shotgun (WGS) entry which is preliminary data.</text>
</comment>
<dbReference type="Gene3D" id="3.30.450.40">
    <property type="match status" value="1"/>
</dbReference>
<dbReference type="Pfam" id="PF02518">
    <property type="entry name" value="HATPase_c"/>
    <property type="match status" value="1"/>
</dbReference>
<evidence type="ECO:0000256" key="4">
    <source>
        <dbReference type="ARBA" id="ARBA00022679"/>
    </source>
</evidence>
<evidence type="ECO:0000256" key="3">
    <source>
        <dbReference type="ARBA" id="ARBA00022553"/>
    </source>
</evidence>
<dbReference type="EC" id="2.7.13.3" evidence="2"/>
<dbReference type="Pfam" id="PF01590">
    <property type="entry name" value="GAF"/>
    <property type="match status" value="1"/>
</dbReference>
<comment type="catalytic activity">
    <reaction evidence="1">
        <text>ATP + protein L-histidine = ADP + protein N-phospho-L-histidine.</text>
        <dbReference type="EC" id="2.7.13.3"/>
    </reaction>
</comment>
<dbReference type="SMART" id="SM00387">
    <property type="entry name" value="HATPase_c"/>
    <property type="match status" value="1"/>
</dbReference>
<dbReference type="PROSITE" id="PS50112">
    <property type="entry name" value="PAS"/>
    <property type="match status" value="1"/>
</dbReference>
<dbReference type="CDD" id="cd16919">
    <property type="entry name" value="HATPase_CckA-like"/>
    <property type="match status" value="1"/>
</dbReference>
<dbReference type="Gene3D" id="3.30.565.10">
    <property type="entry name" value="Histidine kinase-like ATPase, C-terminal domain"/>
    <property type="match status" value="1"/>
</dbReference>